<reference evidence="2 3" key="1">
    <citation type="submission" date="2024-01" db="EMBL/GenBank/DDBJ databases">
        <authorList>
            <person name="Alioto T."/>
            <person name="Alioto T."/>
            <person name="Gomez Garrido J."/>
        </authorList>
    </citation>
    <scope>NUCLEOTIDE SEQUENCE [LARGE SCALE GENOMIC DNA]</scope>
</reference>
<feature type="compositionally biased region" description="Basic residues" evidence="1">
    <location>
        <begin position="1"/>
        <end position="15"/>
    </location>
</feature>
<evidence type="ECO:0000256" key="1">
    <source>
        <dbReference type="SAM" id="MobiDB-lite"/>
    </source>
</evidence>
<comment type="caution">
    <text evidence="2">The sequence shown here is derived from an EMBL/GenBank/DDBJ whole genome shotgun (WGS) entry which is preliminary data.</text>
</comment>
<gene>
    <name evidence="2" type="ORF">FSCOSCO3_A012553</name>
</gene>
<dbReference type="AlphaFoldDB" id="A0AAV1N4G1"/>
<evidence type="ECO:0000313" key="2">
    <source>
        <dbReference type="EMBL" id="CAK6953416.1"/>
    </source>
</evidence>
<feature type="non-terminal residue" evidence="2">
    <location>
        <position position="61"/>
    </location>
</feature>
<accession>A0AAV1N4G1</accession>
<organism evidence="2 3">
    <name type="scientific">Scomber scombrus</name>
    <name type="common">Atlantic mackerel</name>
    <name type="synonym">Scomber vernalis</name>
    <dbReference type="NCBI Taxonomy" id="13677"/>
    <lineage>
        <taxon>Eukaryota</taxon>
        <taxon>Metazoa</taxon>
        <taxon>Chordata</taxon>
        <taxon>Craniata</taxon>
        <taxon>Vertebrata</taxon>
        <taxon>Euteleostomi</taxon>
        <taxon>Actinopterygii</taxon>
        <taxon>Neopterygii</taxon>
        <taxon>Teleostei</taxon>
        <taxon>Neoteleostei</taxon>
        <taxon>Acanthomorphata</taxon>
        <taxon>Pelagiaria</taxon>
        <taxon>Scombriformes</taxon>
        <taxon>Scombridae</taxon>
        <taxon>Scomber</taxon>
    </lineage>
</organism>
<sequence length="61" mass="6884">SRQTRKWLRTRHSRPTKTPDANSARLPPHSPPPFTKHPKAATEDGQAGSPYFQGSFRSMQP</sequence>
<name>A0AAV1N4G1_SCOSC</name>
<keyword evidence="3" id="KW-1185">Reference proteome</keyword>
<dbReference type="EMBL" id="CAWUFR010000013">
    <property type="protein sequence ID" value="CAK6953416.1"/>
    <property type="molecule type" value="Genomic_DNA"/>
</dbReference>
<dbReference type="Proteomes" id="UP001314229">
    <property type="component" value="Unassembled WGS sequence"/>
</dbReference>
<evidence type="ECO:0000313" key="3">
    <source>
        <dbReference type="Proteomes" id="UP001314229"/>
    </source>
</evidence>
<proteinExistence type="predicted"/>
<protein>
    <submittedName>
        <fullName evidence="2">Uncharacterized protein LOC123969463 isoform X2</fullName>
    </submittedName>
</protein>
<feature type="non-terminal residue" evidence="2">
    <location>
        <position position="1"/>
    </location>
</feature>
<feature type="region of interest" description="Disordered" evidence="1">
    <location>
        <begin position="1"/>
        <end position="61"/>
    </location>
</feature>